<dbReference type="EMBL" id="JAGIZQ010000002">
    <property type="protein sequence ID" value="KAH6641635.1"/>
    <property type="molecule type" value="Genomic_DNA"/>
</dbReference>
<protein>
    <submittedName>
        <fullName evidence="1">Uncharacterized protein</fullName>
    </submittedName>
</protein>
<organism evidence="1 2">
    <name type="scientific">Chaetomium tenue</name>
    <dbReference type="NCBI Taxonomy" id="1854479"/>
    <lineage>
        <taxon>Eukaryota</taxon>
        <taxon>Fungi</taxon>
        <taxon>Dikarya</taxon>
        <taxon>Ascomycota</taxon>
        <taxon>Pezizomycotina</taxon>
        <taxon>Sordariomycetes</taxon>
        <taxon>Sordariomycetidae</taxon>
        <taxon>Sordariales</taxon>
        <taxon>Chaetomiaceae</taxon>
        <taxon>Chaetomium</taxon>
    </lineage>
</organism>
<gene>
    <name evidence="1" type="ORF">F5144DRAFT_140934</name>
</gene>
<keyword evidence="2" id="KW-1185">Reference proteome</keyword>
<name>A0ACB7PJD3_9PEZI</name>
<accession>A0ACB7PJD3</accession>
<dbReference type="Proteomes" id="UP000724584">
    <property type="component" value="Unassembled WGS sequence"/>
</dbReference>
<proteinExistence type="predicted"/>
<evidence type="ECO:0000313" key="2">
    <source>
        <dbReference type="Proteomes" id="UP000724584"/>
    </source>
</evidence>
<comment type="caution">
    <text evidence="1">The sequence shown here is derived from an EMBL/GenBank/DDBJ whole genome shotgun (WGS) entry which is preliminary data.</text>
</comment>
<evidence type="ECO:0000313" key="1">
    <source>
        <dbReference type="EMBL" id="KAH6641635.1"/>
    </source>
</evidence>
<reference evidence="1 2" key="1">
    <citation type="journal article" date="2021" name="Nat. Commun.">
        <title>Genetic determinants of endophytism in the Arabidopsis root mycobiome.</title>
        <authorList>
            <person name="Mesny F."/>
            <person name="Miyauchi S."/>
            <person name="Thiergart T."/>
            <person name="Pickel B."/>
            <person name="Atanasova L."/>
            <person name="Karlsson M."/>
            <person name="Huettel B."/>
            <person name="Barry K.W."/>
            <person name="Haridas S."/>
            <person name="Chen C."/>
            <person name="Bauer D."/>
            <person name="Andreopoulos W."/>
            <person name="Pangilinan J."/>
            <person name="LaButti K."/>
            <person name="Riley R."/>
            <person name="Lipzen A."/>
            <person name="Clum A."/>
            <person name="Drula E."/>
            <person name="Henrissat B."/>
            <person name="Kohler A."/>
            <person name="Grigoriev I.V."/>
            <person name="Martin F.M."/>
            <person name="Hacquard S."/>
        </authorList>
    </citation>
    <scope>NUCLEOTIDE SEQUENCE [LARGE SCALE GENOMIC DNA]</scope>
    <source>
        <strain evidence="1 2">MPI-SDFR-AT-0079</strain>
    </source>
</reference>
<sequence length="599" mass="64885">MFSPERRPMPTLLVFLGLCCAFAVAVLEVPARNTFLVREKSAATVLGDYVYVDGGELSQWSVNRVREGIAAESTLSIDISRSWTTSDVSIRSIKKTGPLKSSLVLWTDNQAGEFYSWGGEFPPSVHENITEPELWKFKADGEGGGEWSIVKPANGGAFADIHSGTLAASANTDNTAFVIGGEIQRFSEPDRNGSTQVLGGMVTFNMASRVWTNETDNSPFGTLVGASAHYLPSFGVDGVIITLGGLTPSLVGRWDSKVPALDFYNITFFNPSTKKVYWQLTSGDIPPSPRIQACTAIIKTADGGYDIFLAGGVNRRDLFTYQDAYVLSLPGFVWRKAPDMPYSARGDATCVQIGGRQVLSLFGKDVWKLTGDPAPNGMLLFDMTDMQWKDSYDAAAGAYERPSVLETWYNNGSFDQVDWSSEEVRRLFGRRSTTPSTSTQSSGPSPTPTGSGVPDPNPTGEPESSSTPVGAIVGGVVGGIGGLALIAVAVWIFLRRRKQGTLVGSVQDNSTDGAGEIKHPGVPEADAPHGHTEMSSPRSPVEMDPRGLPAEINNNAHGYYYHEADSRVYHEMDPQSQAFEMDPQQRTYEMDASRYGRGY</sequence>